<proteinExistence type="predicted"/>
<gene>
    <name evidence="1" type="ORF">K504DRAFT_266646</name>
</gene>
<dbReference type="AlphaFoldDB" id="A0A6G1KCT2"/>
<reference evidence="1" key="1">
    <citation type="journal article" date="2020" name="Stud. Mycol.">
        <title>101 Dothideomycetes genomes: a test case for predicting lifestyles and emergence of pathogens.</title>
        <authorList>
            <person name="Haridas S."/>
            <person name="Albert R."/>
            <person name="Binder M."/>
            <person name="Bloem J."/>
            <person name="Labutti K."/>
            <person name="Salamov A."/>
            <person name="Andreopoulos B."/>
            <person name="Baker S."/>
            <person name="Barry K."/>
            <person name="Bills G."/>
            <person name="Bluhm B."/>
            <person name="Cannon C."/>
            <person name="Castanera R."/>
            <person name="Culley D."/>
            <person name="Daum C."/>
            <person name="Ezra D."/>
            <person name="Gonzalez J."/>
            <person name="Henrissat B."/>
            <person name="Kuo A."/>
            <person name="Liang C."/>
            <person name="Lipzen A."/>
            <person name="Lutzoni F."/>
            <person name="Magnuson J."/>
            <person name="Mondo S."/>
            <person name="Nolan M."/>
            <person name="Ohm R."/>
            <person name="Pangilinan J."/>
            <person name="Park H.-J."/>
            <person name="Ramirez L."/>
            <person name="Alfaro M."/>
            <person name="Sun H."/>
            <person name="Tritt A."/>
            <person name="Yoshinaga Y."/>
            <person name="Zwiers L.-H."/>
            <person name="Turgeon B."/>
            <person name="Goodwin S."/>
            <person name="Spatafora J."/>
            <person name="Crous P."/>
            <person name="Grigoriev I."/>
        </authorList>
    </citation>
    <scope>NUCLEOTIDE SEQUENCE</scope>
    <source>
        <strain evidence="1">CBS 279.74</strain>
    </source>
</reference>
<evidence type="ECO:0000313" key="2">
    <source>
        <dbReference type="Proteomes" id="UP000799428"/>
    </source>
</evidence>
<keyword evidence="2" id="KW-1185">Reference proteome</keyword>
<organism evidence="1 2">
    <name type="scientific">Pleomassaria siparia CBS 279.74</name>
    <dbReference type="NCBI Taxonomy" id="1314801"/>
    <lineage>
        <taxon>Eukaryota</taxon>
        <taxon>Fungi</taxon>
        <taxon>Dikarya</taxon>
        <taxon>Ascomycota</taxon>
        <taxon>Pezizomycotina</taxon>
        <taxon>Dothideomycetes</taxon>
        <taxon>Pleosporomycetidae</taxon>
        <taxon>Pleosporales</taxon>
        <taxon>Pleomassariaceae</taxon>
        <taxon>Pleomassaria</taxon>
    </lineage>
</organism>
<sequence>MHCQRGGPDRKTTNTLCPAPHNRTCGTPCCRSRCTLEGSYVIAGACISLLLAVTDEEIKKSNDPAFWLPVLKDIRSARRAMGAYCHVRLVICFAPGKPSSRSF</sequence>
<dbReference type="Proteomes" id="UP000799428">
    <property type="component" value="Unassembled WGS sequence"/>
</dbReference>
<accession>A0A6G1KCT2</accession>
<evidence type="ECO:0000313" key="1">
    <source>
        <dbReference type="EMBL" id="KAF2710624.1"/>
    </source>
</evidence>
<protein>
    <submittedName>
        <fullName evidence="1">Uncharacterized protein</fullName>
    </submittedName>
</protein>
<name>A0A6G1KCT2_9PLEO</name>
<dbReference type="EMBL" id="MU005769">
    <property type="protein sequence ID" value="KAF2710624.1"/>
    <property type="molecule type" value="Genomic_DNA"/>
</dbReference>